<keyword evidence="2" id="KW-0547">Nucleotide-binding</keyword>
<feature type="domain" description="RecA family profile 1" evidence="8">
    <location>
        <begin position="39"/>
        <end position="237"/>
    </location>
</feature>
<dbReference type="SMART" id="SM00382">
    <property type="entry name" value="AAA"/>
    <property type="match status" value="1"/>
</dbReference>
<dbReference type="GO" id="GO:0007131">
    <property type="term" value="P:reciprocal meiotic recombination"/>
    <property type="evidence" value="ECO:0007669"/>
    <property type="project" value="TreeGrafter"/>
</dbReference>
<feature type="compositionally biased region" description="Low complexity" evidence="7">
    <location>
        <begin position="1"/>
        <end position="20"/>
    </location>
</feature>
<evidence type="ECO:0000256" key="7">
    <source>
        <dbReference type="SAM" id="MobiDB-lite"/>
    </source>
</evidence>
<dbReference type="Pfam" id="PF00154">
    <property type="entry name" value="RecA_N"/>
    <property type="match status" value="1"/>
</dbReference>
<dbReference type="InParanoid" id="A0A2K1QIA9"/>
<dbReference type="EMBL" id="NKHZ01000082">
    <property type="protein sequence ID" value="PNS14640.1"/>
    <property type="molecule type" value="Genomic_DNA"/>
</dbReference>
<reference evidence="9 10" key="1">
    <citation type="submission" date="2017-06" db="EMBL/GenBank/DDBJ databases">
        <title>Draft genome sequence of a variant of Elsinoe murrayae.</title>
        <authorList>
            <person name="Cheng Q."/>
        </authorList>
    </citation>
    <scope>NUCLEOTIDE SEQUENCE [LARGE SCALE GENOMIC DNA]</scope>
    <source>
        <strain evidence="9 10">CQ-2017a</strain>
    </source>
</reference>
<sequence>MAIPSASQPAPASSAIPSPSHRLPTVSATQALKNLQSNTPSPLKTGLPQLDTLLAGSGALDDPSASALRGIGLQRGTVTEIWGPSGSGKTTLATQIAAHALHGNNTVIWIDASSPVPAPRLHSLIRATAPSHQPPPPSPLNNFHHLPLPTLSHILTLLLHPPASLPLTSTSLLVLENIHVPLETSYPRTVPSHPGTSSSDAKWAANRRYAVIGSLISALRKLAVGHGIAVVVTSNAVTRGREKGEGAVLVGAVGGVEWERGVGARIVCFRDYRRGDHGVDLDGAGWRDGWYFGLTKVAGRMVGEGDGEVGVVVAVEIGDGGVRECAGGQRGTRVVSPVKVKVKRKIDEVEDSDDELGSEYGWDEGDEIAAEGLIDEDDLTIVDERRVIKDQDRQAGVP</sequence>
<evidence type="ECO:0000313" key="9">
    <source>
        <dbReference type="EMBL" id="PNS14640.1"/>
    </source>
</evidence>
<name>A0A2K1QIA9_9PEZI</name>
<keyword evidence="5" id="KW-0234">DNA repair</keyword>
<evidence type="ECO:0000313" key="10">
    <source>
        <dbReference type="Proteomes" id="UP000243797"/>
    </source>
</evidence>
<evidence type="ECO:0000256" key="5">
    <source>
        <dbReference type="ARBA" id="ARBA00023204"/>
    </source>
</evidence>
<proteinExistence type="predicted"/>
<dbReference type="InterPro" id="IPR020588">
    <property type="entry name" value="RecA_ATP-bd"/>
</dbReference>
<keyword evidence="4" id="KW-0067">ATP-binding</keyword>
<evidence type="ECO:0000256" key="6">
    <source>
        <dbReference type="ARBA" id="ARBA00023242"/>
    </source>
</evidence>
<dbReference type="InterPro" id="IPR003593">
    <property type="entry name" value="AAA+_ATPase"/>
</dbReference>
<keyword evidence="10" id="KW-1185">Reference proteome</keyword>
<dbReference type="AlphaFoldDB" id="A0A2K1QIA9"/>
<evidence type="ECO:0000259" key="8">
    <source>
        <dbReference type="PROSITE" id="PS50162"/>
    </source>
</evidence>
<feature type="region of interest" description="Disordered" evidence="7">
    <location>
        <begin position="1"/>
        <end position="22"/>
    </location>
</feature>
<comment type="caution">
    <text evidence="9">The sequence shown here is derived from an EMBL/GenBank/DDBJ whole genome shotgun (WGS) entry which is preliminary data.</text>
</comment>
<accession>A0A2K1QIA9</accession>
<evidence type="ECO:0000256" key="3">
    <source>
        <dbReference type="ARBA" id="ARBA00022763"/>
    </source>
</evidence>
<dbReference type="InterPro" id="IPR049428">
    <property type="entry name" value="RecA-like_N"/>
</dbReference>
<dbReference type="OrthoDB" id="5957327at2759"/>
<dbReference type="GO" id="GO:0000707">
    <property type="term" value="P:meiotic DNA recombinase assembly"/>
    <property type="evidence" value="ECO:0007669"/>
    <property type="project" value="TreeGrafter"/>
</dbReference>
<comment type="subcellular location">
    <subcellularLocation>
        <location evidence="1">Nucleus</location>
    </subcellularLocation>
</comment>
<dbReference type="GO" id="GO:0005657">
    <property type="term" value="C:replication fork"/>
    <property type="evidence" value="ECO:0007669"/>
    <property type="project" value="TreeGrafter"/>
</dbReference>
<gene>
    <name evidence="9" type="ORF">CAC42_1662</name>
</gene>
<dbReference type="InterPro" id="IPR052093">
    <property type="entry name" value="HR_Repair_Mediator"/>
</dbReference>
<organism evidence="9 10">
    <name type="scientific">Sphaceloma murrayae</name>
    <dbReference type="NCBI Taxonomy" id="2082308"/>
    <lineage>
        <taxon>Eukaryota</taxon>
        <taxon>Fungi</taxon>
        <taxon>Dikarya</taxon>
        <taxon>Ascomycota</taxon>
        <taxon>Pezizomycotina</taxon>
        <taxon>Dothideomycetes</taxon>
        <taxon>Dothideomycetidae</taxon>
        <taxon>Myriangiales</taxon>
        <taxon>Elsinoaceae</taxon>
        <taxon>Sphaceloma</taxon>
    </lineage>
</organism>
<evidence type="ECO:0000256" key="1">
    <source>
        <dbReference type="ARBA" id="ARBA00004123"/>
    </source>
</evidence>
<evidence type="ECO:0000256" key="2">
    <source>
        <dbReference type="ARBA" id="ARBA00022741"/>
    </source>
</evidence>
<dbReference type="GO" id="GO:0008821">
    <property type="term" value="F:crossover junction DNA endonuclease activity"/>
    <property type="evidence" value="ECO:0007669"/>
    <property type="project" value="TreeGrafter"/>
</dbReference>
<keyword evidence="6" id="KW-0539">Nucleus</keyword>
<dbReference type="PANTHER" id="PTHR46239">
    <property type="entry name" value="DNA REPAIR PROTEIN RAD51 HOMOLOG 3 RAD51C"/>
    <property type="match status" value="1"/>
</dbReference>
<dbReference type="Proteomes" id="UP000243797">
    <property type="component" value="Unassembled WGS sequence"/>
</dbReference>
<evidence type="ECO:0000256" key="4">
    <source>
        <dbReference type="ARBA" id="ARBA00022840"/>
    </source>
</evidence>
<dbReference type="GO" id="GO:0005524">
    <property type="term" value="F:ATP binding"/>
    <property type="evidence" value="ECO:0007669"/>
    <property type="project" value="UniProtKB-KW"/>
</dbReference>
<dbReference type="InterPro" id="IPR027417">
    <property type="entry name" value="P-loop_NTPase"/>
</dbReference>
<dbReference type="GO" id="GO:0140664">
    <property type="term" value="F:ATP-dependent DNA damage sensor activity"/>
    <property type="evidence" value="ECO:0007669"/>
    <property type="project" value="InterPro"/>
</dbReference>
<dbReference type="PROSITE" id="PS50162">
    <property type="entry name" value="RECA_2"/>
    <property type="match status" value="1"/>
</dbReference>
<dbReference type="GO" id="GO:0000400">
    <property type="term" value="F:four-way junction DNA binding"/>
    <property type="evidence" value="ECO:0007669"/>
    <property type="project" value="TreeGrafter"/>
</dbReference>
<dbReference type="GO" id="GO:0033065">
    <property type="term" value="C:Rad51C-XRCC3 complex"/>
    <property type="evidence" value="ECO:0007669"/>
    <property type="project" value="TreeGrafter"/>
</dbReference>
<dbReference type="GO" id="GO:0033063">
    <property type="term" value="C:Rad51B-Rad51C-Rad51D-XRCC2 complex"/>
    <property type="evidence" value="ECO:0007669"/>
    <property type="project" value="TreeGrafter"/>
</dbReference>
<keyword evidence="3" id="KW-0227">DNA damage</keyword>
<dbReference type="PANTHER" id="PTHR46239:SF1">
    <property type="entry name" value="DNA REPAIR PROTEIN RAD51 HOMOLOG 3"/>
    <property type="match status" value="1"/>
</dbReference>
<dbReference type="Gene3D" id="3.40.50.300">
    <property type="entry name" value="P-loop containing nucleotide triphosphate hydrolases"/>
    <property type="match status" value="1"/>
</dbReference>
<dbReference type="STRING" id="2082308.A0A2K1QIA9"/>
<dbReference type="SUPFAM" id="SSF52540">
    <property type="entry name" value="P-loop containing nucleoside triphosphate hydrolases"/>
    <property type="match status" value="1"/>
</dbReference>
<protein>
    <submittedName>
        <fullName evidence="9">DNA repair protein rhp55</fullName>
    </submittedName>
</protein>